<protein>
    <submittedName>
        <fullName evidence="3">Uncharacterized homolog of phage Mu protein gp47</fullName>
    </submittedName>
</protein>
<dbReference type="Proteomes" id="UP000095765">
    <property type="component" value="Unassembled WGS sequence"/>
</dbReference>
<dbReference type="PANTHER" id="PTHR35862">
    <property type="entry name" value="FELS-2 PROPHAGE PROTEIN"/>
    <property type="match status" value="1"/>
</dbReference>
<name>A0A174TBF9_9FIRM</name>
<dbReference type="PANTHER" id="PTHR35862:SF1">
    <property type="entry name" value="FELS-2 PROPHAGE PROTEIN"/>
    <property type="match status" value="1"/>
</dbReference>
<evidence type="ECO:0000259" key="1">
    <source>
        <dbReference type="Pfam" id="PF04865"/>
    </source>
</evidence>
<dbReference type="Pfam" id="PF26078">
    <property type="entry name" value="Baseplate_J_M"/>
    <property type="match status" value="1"/>
</dbReference>
<reference evidence="3 4" key="1">
    <citation type="submission" date="2015-09" db="EMBL/GenBank/DDBJ databases">
        <authorList>
            <consortium name="Pathogen Informatics"/>
        </authorList>
    </citation>
    <scope>NUCLEOTIDE SEQUENCE [LARGE SCALE GENOMIC DNA]</scope>
    <source>
        <strain evidence="3 4">2789STDY5834939</strain>
    </source>
</reference>
<dbReference type="AlphaFoldDB" id="A0A174TBF9"/>
<feature type="domain" description="Baseplate protein J-like barrel" evidence="1">
    <location>
        <begin position="92"/>
        <end position="178"/>
    </location>
</feature>
<accession>A0A174TBF9</accession>
<sequence length="382" mass="41093">MADINFIEVDAGEIYNMIITALETKVSEPLYPGDERRLFGEAVAAVMVAVFNKLNDDARQSLLRYARGTVLDAIGERVDTPRLEPNKASTVLRFSMSQALGQNVVIPAGTRATPDSTLYFATSRPAVLPAGETHVDVDAEATEGGGAYNGYRPGTVSTLVDLVPYVNRVQNIDTTHGGDDGEPYTEEGDDAYRERIRLAPARFSTAGPEAAYKYYALSADPGIRDVRIISDQAAGTVSIVTLMEDGGGPSEDVAARVLEAANDATVRPLGDKVTVEAPTFQEYDLELKYYVTQETEAAAIQTIEGLGGALDQFVGWQGGSIGRDINPDKLRALVLCPNWESETPLAGALRVDVVAPSYAVLDERSVARYSGQAKVTHEVVKE</sequence>
<organism evidence="3 4">
    <name type="scientific">Anaerotruncus colihominis</name>
    <dbReference type="NCBI Taxonomy" id="169435"/>
    <lineage>
        <taxon>Bacteria</taxon>
        <taxon>Bacillati</taxon>
        <taxon>Bacillota</taxon>
        <taxon>Clostridia</taxon>
        <taxon>Eubacteriales</taxon>
        <taxon>Oscillospiraceae</taxon>
        <taxon>Anaerotruncus</taxon>
    </lineage>
</organism>
<gene>
    <name evidence="3" type="ORF">ERS852551_02873</name>
</gene>
<feature type="domain" description="Baseplate J-like central" evidence="2">
    <location>
        <begin position="204"/>
        <end position="277"/>
    </location>
</feature>
<dbReference type="InterPro" id="IPR052726">
    <property type="entry name" value="Phage_Baseplate_Hub"/>
</dbReference>
<dbReference type="EMBL" id="CZBE01000022">
    <property type="protein sequence ID" value="CUQ04139.1"/>
    <property type="molecule type" value="Genomic_DNA"/>
</dbReference>
<proteinExistence type="predicted"/>
<evidence type="ECO:0000313" key="4">
    <source>
        <dbReference type="Proteomes" id="UP000095765"/>
    </source>
</evidence>
<evidence type="ECO:0000313" key="3">
    <source>
        <dbReference type="EMBL" id="CUQ04139.1"/>
    </source>
</evidence>
<evidence type="ECO:0000259" key="2">
    <source>
        <dbReference type="Pfam" id="PF26078"/>
    </source>
</evidence>
<dbReference type="InterPro" id="IPR006949">
    <property type="entry name" value="Barrel_Baseplate_J-like"/>
</dbReference>
<dbReference type="RefSeq" id="WP_006876238.1">
    <property type="nucleotide sequence ID" value="NZ_CP102255.1"/>
</dbReference>
<dbReference type="Pfam" id="PF04865">
    <property type="entry name" value="Baseplate_J"/>
    <property type="match status" value="1"/>
</dbReference>
<dbReference type="InterPro" id="IPR058531">
    <property type="entry name" value="Baseplate_J_M"/>
</dbReference>